<keyword evidence="6 7" id="KW-0961">Cell wall biogenesis/degradation</keyword>
<comment type="caution">
    <text evidence="8">The sequence shown here is derived from an EMBL/GenBank/DDBJ whole genome shotgun (WGS) entry which is preliminary data.</text>
</comment>
<dbReference type="PANTHER" id="PTHR21198:SF3">
    <property type="entry name" value="GLUTAMATE RACEMASE"/>
    <property type="match status" value="1"/>
</dbReference>
<comment type="similarity">
    <text evidence="7">Belongs to the aspartate/glutamate racemases family.</text>
</comment>
<dbReference type="RefSeq" id="WP_306645087.1">
    <property type="nucleotide sequence ID" value="NZ_JAVCYS010000002.1"/>
</dbReference>
<keyword evidence="3 7" id="KW-0133">Cell shape</keyword>
<keyword evidence="5 7" id="KW-0413">Isomerase</keyword>
<name>A0ABU0V3T3_9BACI</name>
<dbReference type="EMBL" id="JAVCYS010000002">
    <property type="protein sequence ID" value="MDQ1851590.1"/>
    <property type="molecule type" value="Genomic_DNA"/>
</dbReference>
<dbReference type="InterPro" id="IPR018187">
    <property type="entry name" value="Asp/Glu_racemase_AS_1"/>
</dbReference>
<gene>
    <name evidence="7 8" type="primary">murI</name>
    <name evidence="8" type="ORF">RAQ16_04150</name>
</gene>
<feature type="active site" description="Proton donor/acceptor" evidence="7">
    <location>
        <position position="70"/>
    </location>
</feature>
<dbReference type="PANTHER" id="PTHR21198">
    <property type="entry name" value="GLUTAMATE RACEMASE"/>
    <property type="match status" value="1"/>
</dbReference>
<feature type="active site" description="Proton donor/acceptor" evidence="7">
    <location>
        <position position="182"/>
    </location>
</feature>
<dbReference type="SUPFAM" id="SSF53681">
    <property type="entry name" value="Aspartate/glutamate racemase"/>
    <property type="match status" value="2"/>
</dbReference>
<keyword evidence="9" id="KW-1185">Reference proteome</keyword>
<sequence length="266" mass="30190">MKIGFFDSGIGGMTVLYEAIKVLPYEDYIFYADTLHVPYGEKSKIEVKEYIFNAVEFLASQNIKALVIACNTATSIAVENLRRNFDFPIIGIEPAVKPAIKNCEEERKRVLVVATHLTLKEEKFHHLVKEVDHHDLVDCLALPGLVEFAENFDFNEDKIIKYLKNELSSFDLKQYGTIVLGCTHFPFFKNSFEKLFGKKVDIISGSVGTAKQLKKILAERNQLGKGSGSITFFNSGHKVDDHEIVLKYKTLFEILLDENQRSHVGH</sequence>
<feature type="binding site" evidence="7">
    <location>
        <begin position="71"/>
        <end position="72"/>
    </location>
    <ligand>
        <name>substrate</name>
    </ligand>
</feature>
<evidence type="ECO:0000256" key="5">
    <source>
        <dbReference type="ARBA" id="ARBA00023235"/>
    </source>
</evidence>
<dbReference type="Proteomes" id="UP001177898">
    <property type="component" value="Unassembled WGS sequence"/>
</dbReference>
<comment type="catalytic activity">
    <reaction evidence="1 7">
        <text>L-glutamate = D-glutamate</text>
        <dbReference type="Rhea" id="RHEA:12813"/>
        <dbReference type="ChEBI" id="CHEBI:29985"/>
        <dbReference type="ChEBI" id="CHEBI:29986"/>
        <dbReference type="EC" id="5.1.1.3"/>
    </reaction>
</comment>
<dbReference type="Pfam" id="PF01177">
    <property type="entry name" value="Asp_Glu_race"/>
    <property type="match status" value="1"/>
</dbReference>
<dbReference type="InterPro" id="IPR004391">
    <property type="entry name" value="Glu_race"/>
</dbReference>
<organism evidence="8 9">
    <name type="scientific">Bacillus stercoris</name>
    <dbReference type="NCBI Taxonomy" id="2054641"/>
    <lineage>
        <taxon>Bacteria</taxon>
        <taxon>Bacillati</taxon>
        <taxon>Bacillota</taxon>
        <taxon>Bacilli</taxon>
        <taxon>Bacillales</taxon>
        <taxon>Bacillaceae</taxon>
        <taxon>Bacillus</taxon>
    </lineage>
</organism>
<feature type="binding site" evidence="7">
    <location>
        <begin position="183"/>
        <end position="184"/>
    </location>
    <ligand>
        <name>substrate</name>
    </ligand>
</feature>
<reference evidence="8" key="1">
    <citation type="submission" date="2023-08" db="EMBL/GenBank/DDBJ databases">
        <title>Functional annotation and safety assessment of Bacillus stercoris.</title>
        <authorList>
            <person name="Pandit N.T."/>
            <person name="Ahir S.V."/>
            <person name="Chauhan D.A."/>
            <person name="Bose A."/>
            <person name="Dunlap C."/>
            <person name="Doshi J.A."/>
        </authorList>
    </citation>
    <scope>NUCLEOTIDE SEQUENCE</scope>
    <source>
        <strain evidence="8">ZBMF30</strain>
    </source>
</reference>
<keyword evidence="4 7" id="KW-0573">Peptidoglycan synthesis</keyword>
<comment type="pathway">
    <text evidence="7">Cell wall biogenesis; peptidoglycan biosynthesis.</text>
</comment>
<dbReference type="GO" id="GO:0008881">
    <property type="term" value="F:glutamate racemase activity"/>
    <property type="evidence" value="ECO:0007669"/>
    <property type="project" value="UniProtKB-EC"/>
</dbReference>
<dbReference type="Gene3D" id="3.40.50.1860">
    <property type="match status" value="2"/>
</dbReference>
<evidence type="ECO:0000256" key="6">
    <source>
        <dbReference type="ARBA" id="ARBA00023316"/>
    </source>
</evidence>
<dbReference type="InterPro" id="IPR001920">
    <property type="entry name" value="Asp/Glu_race"/>
</dbReference>
<evidence type="ECO:0000256" key="7">
    <source>
        <dbReference type="HAMAP-Rule" id="MF_00258"/>
    </source>
</evidence>
<comment type="function">
    <text evidence="7">Provides the (R)-glutamate required for cell wall biosynthesis.</text>
</comment>
<evidence type="ECO:0000256" key="4">
    <source>
        <dbReference type="ARBA" id="ARBA00022984"/>
    </source>
</evidence>
<evidence type="ECO:0000256" key="3">
    <source>
        <dbReference type="ARBA" id="ARBA00022960"/>
    </source>
</evidence>
<dbReference type="HAMAP" id="MF_00258">
    <property type="entry name" value="Glu_racemase"/>
    <property type="match status" value="1"/>
</dbReference>
<evidence type="ECO:0000313" key="8">
    <source>
        <dbReference type="EMBL" id="MDQ1851590.1"/>
    </source>
</evidence>
<dbReference type="InterPro" id="IPR015942">
    <property type="entry name" value="Asp/Glu/hydantoin_racemase"/>
</dbReference>
<dbReference type="NCBIfam" id="TIGR00067">
    <property type="entry name" value="glut_race"/>
    <property type="match status" value="1"/>
</dbReference>
<accession>A0ABU0V3T3</accession>
<feature type="binding site" evidence="7">
    <location>
        <begin position="39"/>
        <end position="40"/>
    </location>
    <ligand>
        <name>substrate</name>
    </ligand>
</feature>
<proteinExistence type="inferred from homology"/>
<dbReference type="PROSITE" id="PS00923">
    <property type="entry name" value="ASP_GLU_RACEMASE_1"/>
    <property type="match status" value="1"/>
</dbReference>
<dbReference type="EC" id="5.1.1.3" evidence="2 7"/>
<evidence type="ECO:0000256" key="1">
    <source>
        <dbReference type="ARBA" id="ARBA00001602"/>
    </source>
</evidence>
<protein>
    <recommendedName>
        <fullName evidence="2 7">Glutamate racemase</fullName>
        <ecNumber evidence="2 7">5.1.1.3</ecNumber>
    </recommendedName>
</protein>
<evidence type="ECO:0000313" key="9">
    <source>
        <dbReference type="Proteomes" id="UP001177898"/>
    </source>
</evidence>
<evidence type="ECO:0000256" key="2">
    <source>
        <dbReference type="ARBA" id="ARBA00013090"/>
    </source>
</evidence>
<feature type="binding site" evidence="7">
    <location>
        <begin position="7"/>
        <end position="8"/>
    </location>
    <ligand>
        <name>substrate</name>
    </ligand>
</feature>